<evidence type="ECO:0000313" key="1">
    <source>
        <dbReference type="EMBL" id="KAK3762543.1"/>
    </source>
</evidence>
<accession>A0AAE0Z4B9</accession>
<proteinExistence type="predicted"/>
<gene>
    <name evidence="1" type="ORF">RRG08_006967</name>
</gene>
<keyword evidence="2" id="KW-1185">Reference proteome</keyword>
<protein>
    <submittedName>
        <fullName evidence="1">Uncharacterized protein</fullName>
    </submittedName>
</protein>
<reference evidence="1" key="1">
    <citation type="journal article" date="2023" name="G3 (Bethesda)">
        <title>A reference genome for the long-term kleptoplast-retaining sea slug Elysia crispata morphotype clarki.</title>
        <authorList>
            <person name="Eastman K.E."/>
            <person name="Pendleton A.L."/>
            <person name="Shaikh M.A."/>
            <person name="Suttiyut T."/>
            <person name="Ogas R."/>
            <person name="Tomko P."/>
            <person name="Gavelis G."/>
            <person name="Widhalm J.R."/>
            <person name="Wisecaver J.H."/>
        </authorList>
    </citation>
    <scope>NUCLEOTIDE SEQUENCE</scope>
    <source>
        <strain evidence="1">ECLA1</strain>
    </source>
</reference>
<name>A0AAE0Z4B9_9GAST</name>
<evidence type="ECO:0000313" key="2">
    <source>
        <dbReference type="Proteomes" id="UP001283361"/>
    </source>
</evidence>
<dbReference type="AlphaFoldDB" id="A0AAE0Z4B9"/>
<dbReference type="EMBL" id="JAWDGP010004696">
    <property type="protein sequence ID" value="KAK3762543.1"/>
    <property type="molecule type" value="Genomic_DNA"/>
</dbReference>
<sequence>MRCRSTDGNCLAPGRKGNKHAGLHSGTSCGTLGPLQRRGGRAAAPTFWVVLGGVGRYAEITTQYPPGYSLLSSEKRVKTTRGRLRPGAGCQLEDPVEDGGSRTRQLTSKQIFTNVAIQAACSNRVVGTFYSQNLQRLVVVEKIHPERRPHSCDTSNYGERGTALVYDGLTLYPTCGAGFFCMPQGNMSAPISKTSCLTV</sequence>
<comment type="caution">
    <text evidence="1">The sequence shown here is derived from an EMBL/GenBank/DDBJ whole genome shotgun (WGS) entry which is preliminary data.</text>
</comment>
<dbReference type="Proteomes" id="UP001283361">
    <property type="component" value="Unassembled WGS sequence"/>
</dbReference>
<organism evidence="1 2">
    <name type="scientific">Elysia crispata</name>
    <name type="common">lettuce slug</name>
    <dbReference type="NCBI Taxonomy" id="231223"/>
    <lineage>
        <taxon>Eukaryota</taxon>
        <taxon>Metazoa</taxon>
        <taxon>Spiralia</taxon>
        <taxon>Lophotrochozoa</taxon>
        <taxon>Mollusca</taxon>
        <taxon>Gastropoda</taxon>
        <taxon>Heterobranchia</taxon>
        <taxon>Euthyneura</taxon>
        <taxon>Panpulmonata</taxon>
        <taxon>Sacoglossa</taxon>
        <taxon>Placobranchoidea</taxon>
        <taxon>Plakobranchidae</taxon>
        <taxon>Elysia</taxon>
    </lineage>
</organism>